<feature type="compositionally biased region" description="Basic and acidic residues" evidence="1">
    <location>
        <begin position="912"/>
        <end position="930"/>
    </location>
</feature>
<feature type="compositionally biased region" description="Low complexity" evidence="1">
    <location>
        <begin position="872"/>
        <end position="882"/>
    </location>
</feature>
<feature type="compositionally biased region" description="Basic residues" evidence="1">
    <location>
        <begin position="352"/>
        <end position="370"/>
    </location>
</feature>
<dbReference type="Pfam" id="PF12868">
    <property type="entry name" value="DUF3824"/>
    <property type="match status" value="3"/>
</dbReference>
<evidence type="ECO:0000259" key="2">
    <source>
        <dbReference type="Pfam" id="PF12868"/>
    </source>
</evidence>
<dbReference type="GeneID" id="28734611"/>
<gene>
    <name evidence="3" type="ORF">AB675_2737</name>
</gene>
<feature type="compositionally biased region" description="Low complexity" evidence="1">
    <location>
        <begin position="662"/>
        <end position="675"/>
    </location>
</feature>
<accession>A0A0N0NRB6</accession>
<feature type="compositionally biased region" description="Low complexity" evidence="1">
    <location>
        <begin position="604"/>
        <end position="619"/>
    </location>
</feature>
<dbReference type="STRING" id="1664694.A0A0N0NRB6"/>
<feature type="compositionally biased region" description="Basic and acidic residues" evidence="1">
    <location>
        <begin position="19"/>
        <end position="29"/>
    </location>
</feature>
<feature type="domain" description="DUF3824" evidence="2">
    <location>
        <begin position="366"/>
        <end position="438"/>
    </location>
</feature>
<dbReference type="AlphaFoldDB" id="A0A0N0NRB6"/>
<feature type="compositionally biased region" description="Polar residues" evidence="1">
    <location>
        <begin position="732"/>
        <end position="750"/>
    </location>
</feature>
<feature type="compositionally biased region" description="Basic and acidic residues" evidence="1">
    <location>
        <begin position="396"/>
        <end position="416"/>
    </location>
</feature>
<dbReference type="EMBL" id="LFJN01000002">
    <property type="protein sequence ID" value="KPI44901.1"/>
    <property type="molecule type" value="Genomic_DNA"/>
</dbReference>
<organism evidence="3 4">
    <name type="scientific">Cyphellophora attinorum</name>
    <dbReference type="NCBI Taxonomy" id="1664694"/>
    <lineage>
        <taxon>Eukaryota</taxon>
        <taxon>Fungi</taxon>
        <taxon>Dikarya</taxon>
        <taxon>Ascomycota</taxon>
        <taxon>Pezizomycotina</taxon>
        <taxon>Eurotiomycetes</taxon>
        <taxon>Chaetothyriomycetidae</taxon>
        <taxon>Chaetothyriales</taxon>
        <taxon>Cyphellophoraceae</taxon>
        <taxon>Cyphellophora</taxon>
    </lineage>
</organism>
<feature type="region of interest" description="Disordered" evidence="1">
    <location>
        <begin position="202"/>
        <end position="276"/>
    </location>
</feature>
<dbReference type="InterPro" id="IPR024436">
    <property type="entry name" value="DUF3824"/>
</dbReference>
<feature type="region of interest" description="Disordered" evidence="1">
    <location>
        <begin position="327"/>
        <end position="371"/>
    </location>
</feature>
<comment type="caution">
    <text evidence="3">The sequence shown here is derived from an EMBL/GenBank/DDBJ whole genome shotgun (WGS) entry which is preliminary data.</text>
</comment>
<dbReference type="Proteomes" id="UP000038010">
    <property type="component" value="Unassembled WGS sequence"/>
</dbReference>
<dbReference type="PANTHER" id="PTHR35487">
    <property type="entry name" value="DUF3824 DOMAIN-CONTAINING PROTEIN"/>
    <property type="match status" value="1"/>
</dbReference>
<dbReference type="PANTHER" id="PTHR35487:SF1">
    <property type="entry name" value="DUF3824 DOMAIN-CONTAINING PROTEIN"/>
    <property type="match status" value="1"/>
</dbReference>
<feature type="compositionally biased region" description="Basic and acidic residues" evidence="1">
    <location>
        <begin position="948"/>
        <end position="967"/>
    </location>
</feature>
<feature type="compositionally biased region" description="Basic residues" evidence="1">
    <location>
        <begin position="329"/>
        <end position="342"/>
    </location>
</feature>
<feature type="compositionally biased region" description="Basic and acidic residues" evidence="1">
    <location>
        <begin position="202"/>
        <end position="228"/>
    </location>
</feature>
<protein>
    <recommendedName>
        <fullName evidence="2">DUF3824 domain-containing protein</fullName>
    </recommendedName>
</protein>
<feature type="compositionally biased region" description="Basic residues" evidence="1">
    <location>
        <begin position="893"/>
        <end position="902"/>
    </location>
</feature>
<feature type="region of interest" description="Disordered" evidence="1">
    <location>
        <begin position="554"/>
        <end position="967"/>
    </location>
</feature>
<feature type="domain" description="DUF3824" evidence="2">
    <location>
        <begin position="594"/>
        <end position="723"/>
    </location>
</feature>
<evidence type="ECO:0000256" key="1">
    <source>
        <dbReference type="SAM" id="MobiDB-lite"/>
    </source>
</evidence>
<feature type="compositionally biased region" description="Basic and acidic residues" evidence="1">
    <location>
        <begin position="1"/>
        <end position="12"/>
    </location>
</feature>
<feature type="compositionally biased region" description="Low complexity" evidence="1">
    <location>
        <begin position="554"/>
        <end position="567"/>
    </location>
</feature>
<dbReference type="VEuPathDB" id="FungiDB:AB675_2737"/>
<feature type="compositionally biased region" description="Low complexity" evidence="1">
    <location>
        <begin position="709"/>
        <end position="720"/>
    </location>
</feature>
<evidence type="ECO:0000313" key="4">
    <source>
        <dbReference type="Proteomes" id="UP000038010"/>
    </source>
</evidence>
<feature type="compositionally biased region" description="Polar residues" evidence="1">
    <location>
        <begin position="931"/>
        <end position="941"/>
    </location>
</feature>
<feature type="compositionally biased region" description="Pro residues" evidence="1">
    <location>
        <begin position="691"/>
        <end position="708"/>
    </location>
</feature>
<sequence length="999" mass="111351">MASVYRDRDYDSRTVISSRGRDDRDRDRGNVTVKRYIVKDDDTRSSYGRSSFVPERAGERVEETRIIRREEIDEPRREPRRDDTRYSTEELVIKREHDDVRRDRDDYRRPVERSSDQEIVIRRTESDDHRGDLQVSRIGDDRRDLATETFIKQDPVIIRERYRDDDYDVRRREIDEEKSIVRRKEPPKEEEYFYEKKIRERIDDRSRSRSRDRDDWRDKRVMRRDISPHDSVSQVGGRRSHRDRDYSSDDSMVYVKRTREVDVSRSPSPDRRKNLAAGAIAGIGAAELLRNHKKKEDRAVSHGAGRLGRDVGAGLVGAVAAEGISRARSAYRSRSRRRRSRSRSSSSDDRRSRRQSRSRSRSRSQSRSRLKNLGLLGLGAAGLAAAAVVATKKMKQNNEDKADENRGRSQSRVRTDRVETIEELANDPTAEDARNPKHRNKRMAEAGVAGAALTALIDRARSKSRGRDRSRSRVRQAAPVVAAGLGSAALAGLYERNKAKKEAEVIRKEEKGRCFSDPNLIEYGDGPMHGNNYGPDYYGRNLPQENFYANQTAVVPAPGQSPGAPAQYAQRDLSPEYSNRRSRSRSRSTSPGDRRRSSRRRAADAAAAAGGGAAAASAYERSKAEKRARKEAKRREREGYADQYEDPYNAPQQGYQPPVDPYAPNAQQPYYQQPGAFPPPPGAEQYAQPGAFPPPPPGGPPMPPPPGAPGYEPYAYGANPNAPTRGADNVSVPLQNSIPDGVNTSRSMNDTIPPPPPGPPPAGPPIINVDPPAAGYIPPTEIYNSPTVDRNLDASLPAESSSRPRAVSQPPPTNGHRKSVQFAAKDDIQGIPSSDASIPDHDGHHHRRRRKDRGYEAGEDTDTPTDEASRRGAAAGGAAAAANLDPVEDYASKRRHHRRRRSHDPSSGSSSSRRERDRDPASDPKGKTAERSNTGDGNDSDATVDLPARFDEKGQKKAERGEDPLADKFEDIISGKGAAGKVFGNFMDGLFGPEGRKRR</sequence>
<feature type="region of interest" description="Disordered" evidence="1">
    <location>
        <begin position="1"/>
        <end position="133"/>
    </location>
</feature>
<feature type="compositionally biased region" description="Basic and acidic residues" evidence="1">
    <location>
        <begin position="257"/>
        <end position="273"/>
    </location>
</feature>
<evidence type="ECO:0000313" key="3">
    <source>
        <dbReference type="EMBL" id="KPI44901.1"/>
    </source>
</evidence>
<feature type="domain" description="DUF3824" evidence="2">
    <location>
        <begin position="469"/>
        <end position="575"/>
    </location>
</feature>
<keyword evidence="4" id="KW-1185">Reference proteome</keyword>
<feature type="region of interest" description="Disordered" evidence="1">
    <location>
        <begin position="395"/>
        <end position="416"/>
    </location>
</feature>
<reference evidence="3 4" key="1">
    <citation type="submission" date="2015-06" db="EMBL/GenBank/DDBJ databases">
        <title>Draft genome of the ant-associated black yeast Phialophora attae CBS 131958.</title>
        <authorList>
            <person name="Moreno L.F."/>
            <person name="Stielow B.J."/>
            <person name="de Hoog S."/>
            <person name="Vicente V.A."/>
            <person name="Weiss V.A."/>
            <person name="de Vries M."/>
            <person name="Cruz L.M."/>
            <person name="Souza E.M."/>
        </authorList>
    </citation>
    <scope>NUCLEOTIDE SEQUENCE [LARGE SCALE GENOMIC DNA]</scope>
    <source>
        <strain evidence="3 4">CBS 131958</strain>
    </source>
</reference>
<feature type="compositionally biased region" description="Pro residues" evidence="1">
    <location>
        <begin position="752"/>
        <end position="764"/>
    </location>
</feature>
<feature type="compositionally biased region" description="Basic and acidic residues" evidence="1">
    <location>
        <begin position="56"/>
        <end position="133"/>
    </location>
</feature>
<proteinExistence type="predicted"/>
<dbReference type="OrthoDB" id="3561737at2759"/>
<name>A0A0N0NRB6_9EURO</name>
<dbReference type="RefSeq" id="XP_018004864.1">
    <property type="nucleotide sequence ID" value="XM_018142731.1"/>
</dbReference>